<name>A0A849BWB7_9NOCA</name>
<keyword evidence="2" id="KW-1185">Reference proteome</keyword>
<organism evidence="1 2">
    <name type="scientific">Nocardia uniformis</name>
    <dbReference type="NCBI Taxonomy" id="53432"/>
    <lineage>
        <taxon>Bacteria</taxon>
        <taxon>Bacillati</taxon>
        <taxon>Actinomycetota</taxon>
        <taxon>Actinomycetes</taxon>
        <taxon>Mycobacteriales</taxon>
        <taxon>Nocardiaceae</taxon>
        <taxon>Nocardia</taxon>
    </lineage>
</organism>
<proteinExistence type="predicted"/>
<dbReference type="Gene3D" id="3.40.462.20">
    <property type="match status" value="1"/>
</dbReference>
<dbReference type="AlphaFoldDB" id="A0A849BWB7"/>
<reference evidence="1 2" key="1">
    <citation type="submission" date="2020-05" db="EMBL/GenBank/DDBJ databases">
        <title>MicrobeNet Type strains.</title>
        <authorList>
            <person name="Nicholson A.C."/>
        </authorList>
    </citation>
    <scope>NUCLEOTIDE SEQUENCE [LARGE SCALE GENOMIC DNA]</scope>
    <source>
        <strain evidence="1 2">JCM 3224</strain>
    </source>
</reference>
<dbReference type="RefSeq" id="WP_067526281.1">
    <property type="nucleotide sequence ID" value="NZ_JABELX010000002.1"/>
</dbReference>
<dbReference type="EMBL" id="JABELX010000002">
    <property type="protein sequence ID" value="NNH69418.1"/>
    <property type="molecule type" value="Genomic_DNA"/>
</dbReference>
<evidence type="ECO:0000313" key="2">
    <source>
        <dbReference type="Proteomes" id="UP000586827"/>
    </source>
</evidence>
<accession>A0A849BWB7</accession>
<comment type="caution">
    <text evidence="1">The sequence shown here is derived from an EMBL/GenBank/DDBJ whole genome shotgun (WGS) entry which is preliminary data.</text>
</comment>
<dbReference type="Proteomes" id="UP000586827">
    <property type="component" value="Unassembled WGS sequence"/>
</dbReference>
<gene>
    <name evidence="1" type="ORF">HLB23_05965</name>
</gene>
<sequence>MAAGSRSDTPGYVLIDPLNGAIRDTAPDDTAFPWRRHAASLQWLVESPADPIAARRWVTDAHRALDTATAGGYANYAEPETPPERYFADNLHRVRIIGRVVDPDRRLRSGLGF</sequence>
<evidence type="ECO:0000313" key="1">
    <source>
        <dbReference type="EMBL" id="NNH69418.1"/>
    </source>
</evidence>
<protein>
    <submittedName>
        <fullName evidence="1">Uncharacterized protein</fullName>
    </submittedName>
</protein>